<comment type="caution">
    <text evidence="1">The sequence shown here is derived from an EMBL/GenBank/DDBJ whole genome shotgun (WGS) entry which is preliminary data.</text>
</comment>
<gene>
    <name evidence="1" type="ORF">V1525DRAFT_414195</name>
</gene>
<proteinExistence type="predicted"/>
<evidence type="ECO:0000313" key="1">
    <source>
        <dbReference type="EMBL" id="KAK9234082.1"/>
    </source>
</evidence>
<dbReference type="Proteomes" id="UP001433508">
    <property type="component" value="Unassembled WGS sequence"/>
</dbReference>
<sequence length="531" mass="58022">MSTVEKIPNNDKPDSILVEDSMERFEEHEISDPIEDKYGGRFMWLITTAAAVGGLLFGYDLAIISGVLLMVKTDLDGHTLTSSQQELLTSITSGGAFLGALSAGFMLDRFGRRVAIGVGSIMFTIGSILQATSFSLAQMTVGRFVVGLGIGEAAMVAPIYIAEIAPAKLRGRLVTIDALAITFGQCVANIFNIAFERVHNGWRYSVGLGAVPSLTLLLLCFMVPETTRFLIHKNRITEATNVTAKIYIHATPEEVERTVANIRQQFEIEAALLESSLRDQLAKLYTDKANLNALVVACGLMGIQQFAGSNTLQYYAPTLFSLVGFKNPIAVSIVVAATNFVSGLGCLRYLDVVGRRKFLIYSMWGTPVALVVAAVAIHFVPISKDLTVESQSMTWAGIVVLVCVIAFIAFYASALGNVPWLGNELFPMEVRSLGTMMLTLTCWGSNIVVSSTYLSMMKSITPSGTFGFYAGLNFIGWICVIFAYPEVSRLSLEEIKEIFQKGFGLPAVRYSLELQKRKKYFGRGFRKVDIP</sequence>
<protein>
    <submittedName>
        <fullName evidence="1">General substrate transporter</fullName>
    </submittedName>
</protein>
<dbReference type="EMBL" id="MU971519">
    <property type="protein sequence ID" value="KAK9234082.1"/>
    <property type="molecule type" value="Genomic_DNA"/>
</dbReference>
<keyword evidence="2" id="KW-1185">Reference proteome</keyword>
<accession>A0ACC3STK6</accession>
<reference evidence="2" key="1">
    <citation type="journal article" date="2024" name="Front. Bioeng. Biotechnol.">
        <title>Genome-scale model development and genomic sequencing of the oleaginous clade Lipomyces.</title>
        <authorList>
            <person name="Czajka J.J."/>
            <person name="Han Y."/>
            <person name="Kim J."/>
            <person name="Mondo S.J."/>
            <person name="Hofstad B.A."/>
            <person name="Robles A."/>
            <person name="Haridas S."/>
            <person name="Riley R."/>
            <person name="LaButti K."/>
            <person name="Pangilinan J."/>
            <person name="Andreopoulos W."/>
            <person name="Lipzen A."/>
            <person name="Yan J."/>
            <person name="Wang M."/>
            <person name="Ng V."/>
            <person name="Grigoriev I.V."/>
            <person name="Spatafora J.W."/>
            <person name="Magnuson J.K."/>
            <person name="Baker S.E."/>
            <person name="Pomraning K.R."/>
        </authorList>
    </citation>
    <scope>NUCLEOTIDE SEQUENCE [LARGE SCALE GENOMIC DNA]</scope>
    <source>
        <strain evidence="2">CBS 7786</strain>
    </source>
</reference>
<organism evidence="1 2">
    <name type="scientific">Lipomyces kononenkoae</name>
    <name type="common">Yeast</name>
    <dbReference type="NCBI Taxonomy" id="34357"/>
    <lineage>
        <taxon>Eukaryota</taxon>
        <taxon>Fungi</taxon>
        <taxon>Dikarya</taxon>
        <taxon>Ascomycota</taxon>
        <taxon>Saccharomycotina</taxon>
        <taxon>Lipomycetes</taxon>
        <taxon>Lipomycetales</taxon>
        <taxon>Lipomycetaceae</taxon>
        <taxon>Lipomyces</taxon>
    </lineage>
</organism>
<name>A0ACC3STK6_LIPKO</name>
<evidence type="ECO:0000313" key="2">
    <source>
        <dbReference type="Proteomes" id="UP001433508"/>
    </source>
</evidence>